<proteinExistence type="predicted"/>
<gene>
    <name evidence="1" type="ORF">GCM10017056_46390</name>
</gene>
<evidence type="ECO:0000313" key="2">
    <source>
        <dbReference type="Proteomes" id="UP000626220"/>
    </source>
</evidence>
<comment type="caution">
    <text evidence="1">The sequence shown here is derived from an EMBL/GenBank/DDBJ whole genome shotgun (WGS) entry which is preliminary data.</text>
</comment>
<evidence type="ECO:0000313" key="1">
    <source>
        <dbReference type="EMBL" id="GHF70062.1"/>
    </source>
</evidence>
<accession>A0A8J3H330</accession>
<reference evidence="1" key="2">
    <citation type="submission" date="2020-09" db="EMBL/GenBank/DDBJ databases">
        <authorList>
            <person name="Sun Q."/>
            <person name="Kim S."/>
        </authorList>
    </citation>
    <scope>NUCLEOTIDE SEQUENCE</scope>
    <source>
        <strain evidence="1">KCTC 42650</strain>
    </source>
</reference>
<protein>
    <submittedName>
        <fullName evidence="1">Uncharacterized protein</fullName>
    </submittedName>
</protein>
<name>A0A8J3H330_9RHOB</name>
<keyword evidence="2" id="KW-1185">Reference proteome</keyword>
<dbReference type="Proteomes" id="UP000626220">
    <property type="component" value="Unassembled WGS sequence"/>
</dbReference>
<sequence>MNETGGLITVSEEERARVRAALQGYMRAHRIGVPTLCALVIDRDPRQREMPLSTLQRFLRGKHRTGDAYVTQCAQFLEREGFMLAEERDPLADLGGAMAGFWSGAEIDASVYAPLIGSYVPVEGKDGEQADYVLTVSEVPAERYMKAHEQRGGIVPELRYNFEGVLVRAGALILIAMRETLTGLPRSYWLERLSSPPQYRGTYLHGHVTQALFRVEGDNGTCITSERVMIESGRGVGAVD</sequence>
<dbReference type="AlphaFoldDB" id="A0A8J3H330"/>
<dbReference type="EMBL" id="BNCJ01000024">
    <property type="protein sequence ID" value="GHF70062.1"/>
    <property type="molecule type" value="Genomic_DNA"/>
</dbReference>
<organism evidence="1 2">
    <name type="scientific">Seohaeicola zhoushanensis</name>
    <dbReference type="NCBI Taxonomy" id="1569283"/>
    <lineage>
        <taxon>Bacteria</taxon>
        <taxon>Pseudomonadati</taxon>
        <taxon>Pseudomonadota</taxon>
        <taxon>Alphaproteobacteria</taxon>
        <taxon>Rhodobacterales</taxon>
        <taxon>Roseobacteraceae</taxon>
        <taxon>Seohaeicola</taxon>
    </lineage>
</organism>
<reference evidence="1" key="1">
    <citation type="journal article" date="2014" name="Int. J. Syst. Evol. Microbiol.">
        <title>Complete genome sequence of Corynebacterium casei LMG S-19264T (=DSM 44701T), isolated from a smear-ripened cheese.</title>
        <authorList>
            <consortium name="US DOE Joint Genome Institute (JGI-PGF)"/>
            <person name="Walter F."/>
            <person name="Albersmeier A."/>
            <person name="Kalinowski J."/>
            <person name="Ruckert C."/>
        </authorList>
    </citation>
    <scope>NUCLEOTIDE SEQUENCE</scope>
    <source>
        <strain evidence="1">KCTC 42650</strain>
    </source>
</reference>
<dbReference type="RefSeq" id="WP_189682521.1">
    <property type="nucleotide sequence ID" value="NZ_BNCJ01000024.1"/>
</dbReference>